<accession>A0A839E6Z9</accession>
<protein>
    <recommendedName>
        <fullName evidence="4">Integral membrane protein</fullName>
    </recommendedName>
</protein>
<dbReference type="AlphaFoldDB" id="A0A839E6Z9"/>
<feature type="transmembrane region" description="Helical" evidence="1">
    <location>
        <begin position="69"/>
        <end position="89"/>
    </location>
</feature>
<sequence>MIEWFTTAQVAVAVVVGIVCLIAGGIGRAPSDLTHGLTAFVAVLLLAQIVVSIVAPFVGNDPTGDPVEYWVYLISALLLPLLAIVWGLVDRSRWSTIVLGVVSLAVAVMVYRMGQIWFVQVA</sequence>
<feature type="transmembrane region" description="Helical" evidence="1">
    <location>
        <begin position="96"/>
        <end position="118"/>
    </location>
</feature>
<evidence type="ECO:0008006" key="4">
    <source>
        <dbReference type="Google" id="ProtNLM"/>
    </source>
</evidence>
<keyword evidence="1" id="KW-0472">Membrane</keyword>
<dbReference type="Proteomes" id="UP000585905">
    <property type="component" value="Unassembled WGS sequence"/>
</dbReference>
<name>A0A839E6Z9_9MICO</name>
<feature type="transmembrane region" description="Helical" evidence="1">
    <location>
        <begin position="37"/>
        <end position="57"/>
    </location>
</feature>
<feature type="transmembrane region" description="Helical" evidence="1">
    <location>
        <begin position="6"/>
        <end position="25"/>
    </location>
</feature>
<dbReference type="RefSeq" id="WP_182489751.1">
    <property type="nucleotide sequence ID" value="NZ_BAAAOV010000017.1"/>
</dbReference>
<keyword evidence="1" id="KW-1133">Transmembrane helix</keyword>
<dbReference type="EMBL" id="JACGWX010000001">
    <property type="protein sequence ID" value="MBA8846913.1"/>
    <property type="molecule type" value="Genomic_DNA"/>
</dbReference>
<organism evidence="2 3">
    <name type="scientific">Microcella alkalica</name>
    <dbReference type="NCBI Taxonomy" id="355930"/>
    <lineage>
        <taxon>Bacteria</taxon>
        <taxon>Bacillati</taxon>
        <taxon>Actinomycetota</taxon>
        <taxon>Actinomycetes</taxon>
        <taxon>Micrococcales</taxon>
        <taxon>Microbacteriaceae</taxon>
        <taxon>Microcella</taxon>
    </lineage>
</organism>
<evidence type="ECO:0000313" key="2">
    <source>
        <dbReference type="EMBL" id="MBA8846913.1"/>
    </source>
</evidence>
<proteinExistence type="predicted"/>
<reference evidence="2 3" key="1">
    <citation type="submission" date="2020-07" db="EMBL/GenBank/DDBJ databases">
        <title>Sequencing the genomes of 1000 actinobacteria strains.</title>
        <authorList>
            <person name="Klenk H.-P."/>
        </authorList>
    </citation>
    <scope>NUCLEOTIDE SEQUENCE [LARGE SCALE GENOMIC DNA]</scope>
    <source>
        <strain evidence="2 3">DSM 19663</strain>
    </source>
</reference>
<evidence type="ECO:0000313" key="3">
    <source>
        <dbReference type="Proteomes" id="UP000585905"/>
    </source>
</evidence>
<keyword evidence="1" id="KW-0812">Transmembrane</keyword>
<keyword evidence="3" id="KW-1185">Reference proteome</keyword>
<comment type="caution">
    <text evidence="2">The sequence shown here is derived from an EMBL/GenBank/DDBJ whole genome shotgun (WGS) entry which is preliminary data.</text>
</comment>
<evidence type="ECO:0000256" key="1">
    <source>
        <dbReference type="SAM" id="Phobius"/>
    </source>
</evidence>
<gene>
    <name evidence="2" type="ORF">FHX53_000477</name>
</gene>